<dbReference type="AlphaFoldDB" id="A0A5R9EVX4"/>
<evidence type="ECO:0000259" key="2">
    <source>
        <dbReference type="Pfam" id="PF01583"/>
    </source>
</evidence>
<gene>
    <name evidence="3" type="ORF">FCL54_21600</name>
</gene>
<dbReference type="GO" id="GO:0004020">
    <property type="term" value="F:adenylylsulfate kinase activity"/>
    <property type="evidence" value="ECO:0007669"/>
    <property type="project" value="UniProtKB-EC"/>
</dbReference>
<comment type="caution">
    <text evidence="3">The sequence shown here is derived from an EMBL/GenBank/DDBJ whole genome shotgun (WGS) entry which is preliminary data.</text>
</comment>
<protein>
    <submittedName>
        <fullName evidence="3">Adenylyl-sulfate kinase</fullName>
        <ecNumber evidence="3">2.7.1.25</ecNumber>
    </submittedName>
</protein>
<dbReference type="PANTHER" id="PTHR42700:SF1">
    <property type="entry name" value="SULFATE ADENYLYLTRANSFERASE"/>
    <property type="match status" value="1"/>
</dbReference>
<dbReference type="InterPro" id="IPR050512">
    <property type="entry name" value="Sulf_AdTrans/APS_kinase"/>
</dbReference>
<dbReference type="GO" id="GO:0019379">
    <property type="term" value="P:sulfate assimilation, phosphoadenylyl sulfate reduction by phosphoadenylyl-sulfate reductase (thioredoxin)"/>
    <property type="evidence" value="ECO:0007669"/>
    <property type="project" value="TreeGrafter"/>
</dbReference>
<keyword evidence="3" id="KW-0418">Kinase</keyword>
<dbReference type="SUPFAM" id="SSF52540">
    <property type="entry name" value="P-loop containing nucleoside triphosphate hydrolases"/>
    <property type="match status" value="1"/>
</dbReference>
<evidence type="ECO:0000313" key="4">
    <source>
        <dbReference type="Proteomes" id="UP000308230"/>
    </source>
</evidence>
<dbReference type="Pfam" id="PF01583">
    <property type="entry name" value="APS_kinase"/>
    <property type="match status" value="1"/>
</dbReference>
<accession>A0A5R9EVX4</accession>
<keyword evidence="1 3" id="KW-0808">Transferase</keyword>
<dbReference type="PANTHER" id="PTHR42700">
    <property type="entry name" value="SULFATE ADENYLYLTRANSFERASE"/>
    <property type="match status" value="1"/>
</dbReference>
<dbReference type="GO" id="GO:0004781">
    <property type="term" value="F:sulfate adenylyltransferase (ATP) activity"/>
    <property type="evidence" value="ECO:0007669"/>
    <property type="project" value="TreeGrafter"/>
</dbReference>
<dbReference type="EC" id="2.7.1.25" evidence="3"/>
<name>A0A5R9EVX4_9BACL</name>
<dbReference type="InterPro" id="IPR059117">
    <property type="entry name" value="APS_kinase_dom"/>
</dbReference>
<dbReference type="OrthoDB" id="9804504at2"/>
<proteinExistence type="predicted"/>
<reference evidence="3 4" key="1">
    <citation type="submission" date="2019-04" db="EMBL/GenBank/DDBJ databases">
        <title>Bacillus caeni sp. nov., a bacterium isolated from mangrove sediment.</title>
        <authorList>
            <person name="Huang H."/>
            <person name="Mo K."/>
            <person name="Hu Y."/>
        </authorList>
    </citation>
    <scope>NUCLEOTIDE SEQUENCE [LARGE SCALE GENOMIC DNA]</scope>
    <source>
        <strain evidence="3 4">HB172195</strain>
    </source>
</reference>
<organism evidence="3 4">
    <name type="scientific">Exobacillus caeni</name>
    <dbReference type="NCBI Taxonomy" id="2574798"/>
    <lineage>
        <taxon>Bacteria</taxon>
        <taxon>Bacillati</taxon>
        <taxon>Bacillota</taxon>
        <taxon>Bacilli</taxon>
        <taxon>Bacillales</taxon>
        <taxon>Guptibacillaceae</taxon>
        <taxon>Exobacillus</taxon>
    </lineage>
</organism>
<evidence type="ECO:0000256" key="1">
    <source>
        <dbReference type="ARBA" id="ARBA00022679"/>
    </source>
</evidence>
<keyword evidence="4" id="KW-1185">Reference proteome</keyword>
<dbReference type="GO" id="GO:0010134">
    <property type="term" value="P:sulfate assimilation via adenylyl sulfate reduction"/>
    <property type="evidence" value="ECO:0007669"/>
    <property type="project" value="TreeGrafter"/>
</dbReference>
<dbReference type="Proteomes" id="UP000308230">
    <property type="component" value="Unassembled WGS sequence"/>
</dbReference>
<feature type="domain" description="APS kinase" evidence="2">
    <location>
        <begin position="9"/>
        <end position="148"/>
    </location>
</feature>
<sequence length="173" mass="20051">MGGENLQEGIVIWITGLPNAGKTTISKHVENELEKMGSLVERIDSDEVPKSLTKELSSDWKKRQQKKSTNLIYVAQLLCKHNVIVLISSVGRLKEMRDIARKSINNFVEVYLKYSLETRLQRDILEKYKRYPSTIYYYEEPDKPEIVINTHQVSTTDAAQKIIHFLKNQGYLH</sequence>
<dbReference type="GO" id="GO:0005737">
    <property type="term" value="C:cytoplasm"/>
    <property type="evidence" value="ECO:0007669"/>
    <property type="project" value="TreeGrafter"/>
</dbReference>
<dbReference type="Gene3D" id="3.40.50.300">
    <property type="entry name" value="P-loop containing nucleotide triphosphate hydrolases"/>
    <property type="match status" value="1"/>
</dbReference>
<dbReference type="InterPro" id="IPR027417">
    <property type="entry name" value="P-loop_NTPase"/>
</dbReference>
<dbReference type="EMBL" id="SWLG01000026">
    <property type="protein sequence ID" value="TLS35197.1"/>
    <property type="molecule type" value="Genomic_DNA"/>
</dbReference>
<evidence type="ECO:0000313" key="3">
    <source>
        <dbReference type="EMBL" id="TLS35197.1"/>
    </source>
</evidence>